<dbReference type="InterPro" id="IPR051054">
    <property type="entry name" value="SorC_transcr_regulators"/>
</dbReference>
<feature type="domain" description="Sugar-binding" evidence="5">
    <location>
        <begin position="58"/>
        <end position="308"/>
    </location>
</feature>
<dbReference type="RefSeq" id="WP_380137063.1">
    <property type="nucleotide sequence ID" value="NZ_JBHLUI010000008.1"/>
</dbReference>
<organism evidence="6 7">
    <name type="scientific">Kineococcus gynurae</name>
    <dbReference type="NCBI Taxonomy" id="452979"/>
    <lineage>
        <taxon>Bacteria</taxon>
        <taxon>Bacillati</taxon>
        <taxon>Actinomycetota</taxon>
        <taxon>Actinomycetes</taxon>
        <taxon>Kineosporiales</taxon>
        <taxon>Kineosporiaceae</taxon>
        <taxon>Kineococcus</taxon>
    </lineage>
</organism>
<proteinExistence type="inferred from homology"/>
<dbReference type="Gene3D" id="3.40.50.1360">
    <property type="match status" value="1"/>
</dbReference>
<evidence type="ECO:0000256" key="2">
    <source>
        <dbReference type="ARBA" id="ARBA00023015"/>
    </source>
</evidence>
<keyword evidence="2" id="KW-0805">Transcription regulation</keyword>
<comment type="caution">
    <text evidence="6">The sequence shown here is derived from an EMBL/GenBank/DDBJ whole genome shotgun (WGS) entry which is preliminary data.</text>
</comment>
<keyword evidence="4" id="KW-0804">Transcription</keyword>
<dbReference type="Gene3D" id="1.10.10.10">
    <property type="entry name" value="Winged helix-like DNA-binding domain superfamily/Winged helix DNA-binding domain"/>
    <property type="match status" value="1"/>
</dbReference>
<evidence type="ECO:0000256" key="3">
    <source>
        <dbReference type="ARBA" id="ARBA00023125"/>
    </source>
</evidence>
<dbReference type="InterPro" id="IPR037171">
    <property type="entry name" value="NagB/RpiA_transferase-like"/>
</dbReference>
<evidence type="ECO:0000313" key="7">
    <source>
        <dbReference type="Proteomes" id="UP001589748"/>
    </source>
</evidence>
<evidence type="ECO:0000313" key="6">
    <source>
        <dbReference type="EMBL" id="MFB9378350.1"/>
    </source>
</evidence>
<keyword evidence="7" id="KW-1185">Reference proteome</keyword>
<gene>
    <name evidence="6" type="ORF">ACFFVI_15380</name>
</gene>
<sequence>MDHLVAALAARRFHLEGATKSQIAAELGVSRFKVAKILEDAVRDGVVRIEVVPPADVDLELSSRVARHLGLRQAVVVRAGGAAEEREQRDRLLGLAAREVLAAVLSEESVLGVSWGRTLYAVVDVLRDLRAAEVVQLVGSPPGAQLALTSVDLVRRLGEVTRGVVHPLHVPLTVADARLARGLREDPQIAATTSAFSRVSHALVGIGAFAAGTSSLHDVLPDDLVGRLVAGGAVGDVCCTVVDADGRPVAGEDVEAHCLAIGRAELARVPDVTAVAGGVEKAAALRAVARSGLVHRLITDSAAAETVLDLS</sequence>
<dbReference type="PANTHER" id="PTHR34294:SF1">
    <property type="entry name" value="TRANSCRIPTIONAL REGULATOR LSRR"/>
    <property type="match status" value="1"/>
</dbReference>
<keyword evidence="3" id="KW-0238">DNA-binding</keyword>
<dbReference type="Pfam" id="PF04198">
    <property type="entry name" value="Sugar-bind"/>
    <property type="match status" value="1"/>
</dbReference>
<dbReference type="PANTHER" id="PTHR34294">
    <property type="entry name" value="TRANSCRIPTIONAL REGULATOR-RELATED"/>
    <property type="match status" value="1"/>
</dbReference>
<reference evidence="6 7" key="1">
    <citation type="submission" date="2024-09" db="EMBL/GenBank/DDBJ databases">
        <authorList>
            <person name="Sun Q."/>
            <person name="Mori K."/>
        </authorList>
    </citation>
    <scope>NUCLEOTIDE SEQUENCE [LARGE SCALE GENOMIC DNA]</scope>
    <source>
        <strain evidence="6 7">TISTR 1856</strain>
    </source>
</reference>
<protein>
    <submittedName>
        <fullName evidence="6">Sugar-binding transcriptional regulator</fullName>
    </submittedName>
</protein>
<dbReference type="EMBL" id="JBHMDM010000007">
    <property type="protein sequence ID" value="MFB9378350.1"/>
    <property type="molecule type" value="Genomic_DNA"/>
</dbReference>
<dbReference type="SUPFAM" id="SSF100950">
    <property type="entry name" value="NagB/RpiA/CoA transferase-like"/>
    <property type="match status" value="1"/>
</dbReference>
<accession>A0ABV5LW87</accession>
<comment type="similarity">
    <text evidence="1">Belongs to the SorC transcriptional regulatory family.</text>
</comment>
<dbReference type="Proteomes" id="UP001589748">
    <property type="component" value="Unassembled WGS sequence"/>
</dbReference>
<evidence type="ECO:0000256" key="1">
    <source>
        <dbReference type="ARBA" id="ARBA00010466"/>
    </source>
</evidence>
<evidence type="ECO:0000259" key="5">
    <source>
        <dbReference type="Pfam" id="PF04198"/>
    </source>
</evidence>
<evidence type="ECO:0000256" key="4">
    <source>
        <dbReference type="ARBA" id="ARBA00023163"/>
    </source>
</evidence>
<dbReference type="InterPro" id="IPR007324">
    <property type="entry name" value="Sugar-bd_dom_put"/>
</dbReference>
<dbReference type="InterPro" id="IPR036388">
    <property type="entry name" value="WH-like_DNA-bd_sf"/>
</dbReference>
<name>A0ABV5LW87_9ACTN</name>